<keyword evidence="1" id="KW-0812">Transmembrane</keyword>
<comment type="caution">
    <text evidence="2">The sequence shown here is derived from an EMBL/GenBank/DDBJ whole genome shotgun (WGS) entry which is preliminary data.</text>
</comment>
<dbReference type="OrthoDB" id="8403265at2"/>
<sequence length="70" mass="7580">MPHLIWFLLTRLSAGFAIGSVAGLAIWRVGSWGAGIEVPDYYVAQGMFVYLFGSTIAAGYLATALWLDEP</sequence>
<accession>A0A120FRL4</accession>
<keyword evidence="3" id="KW-1185">Reference proteome</keyword>
<gene>
    <name evidence="2" type="ORF">AS026_00270</name>
</gene>
<feature type="transmembrane region" description="Helical" evidence="1">
    <location>
        <begin position="47"/>
        <end position="67"/>
    </location>
</feature>
<proteinExistence type="predicted"/>
<dbReference type="Proteomes" id="UP000068164">
    <property type="component" value="Unassembled WGS sequence"/>
</dbReference>
<reference evidence="2 3" key="1">
    <citation type="submission" date="2015-11" db="EMBL/GenBank/DDBJ databases">
        <title>Draft Genome Sequence of the Strain BR 10423 (Rhizobium sp.) isolated from nodules of Mimosa pudica.</title>
        <authorList>
            <person name="Barauna A.C."/>
            <person name="Zilli J.E."/>
            <person name="Simoes-Araujo J.L."/>
            <person name="Reis V.M."/>
            <person name="James E.K."/>
            <person name="Reis F.B.Jr."/>
            <person name="Rouws L.F."/>
            <person name="Passos S.R."/>
            <person name="Gois S.R."/>
        </authorList>
    </citation>
    <scope>NUCLEOTIDE SEQUENCE [LARGE SCALE GENOMIC DNA]</scope>
    <source>
        <strain evidence="2 3">BR10423</strain>
    </source>
</reference>
<organism evidence="2 3">
    <name type="scientific">Rhizobium altiplani</name>
    <dbReference type="NCBI Taxonomy" id="1864509"/>
    <lineage>
        <taxon>Bacteria</taxon>
        <taxon>Pseudomonadati</taxon>
        <taxon>Pseudomonadota</taxon>
        <taxon>Alphaproteobacteria</taxon>
        <taxon>Hyphomicrobiales</taxon>
        <taxon>Rhizobiaceae</taxon>
        <taxon>Rhizobium/Agrobacterium group</taxon>
        <taxon>Rhizobium</taxon>
    </lineage>
</organism>
<name>A0A120FRL4_9HYPH</name>
<evidence type="ECO:0000313" key="2">
    <source>
        <dbReference type="EMBL" id="KWV60277.1"/>
    </source>
</evidence>
<dbReference type="RefSeq" id="WP_018856187.1">
    <property type="nucleotide sequence ID" value="NZ_JBBNAS010000149.1"/>
</dbReference>
<keyword evidence="1" id="KW-1133">Transmembrane helix</keyword>
<dbReference type="EMBL" id="LNCD01000001">
    <property type="protein sequence ID" value="KWV60277.1"/>
    <property type="molecule type" value="Genomic_DNA"/>
</dbReference>
<keyword evidence="1" id="KW-0472">Membrane</keyword>
<dbReference type="AlphaFoldDB" id="A0A120FRL4"/>
<evidence type="ECO:0000313" key="3">
    <source>
        <dbReference type="Proteomes" id="UP000068164"/>
    </source>
</evidence>
<protein>
    <submittedName>
        <fullName evidence="2">Uncharacterized protein</fullName>
    </submittedName>
</protein>
<evidence type="ECO:0000256" key="1">
    <source>
        <dbReference type="SAM" id="Phobius"/>
    </source>
</evidence>